<dbReference type="InterPro" id="IPR049012">
    <property type="entry name" value="Mutator_transp_dom"/>
</dbReference>
<reference evidence="2 3" key="1">
    <citation type="journal article" date="2024" name="BMC Genomics">
        <title>De novo assembly and annotation of Popillia japonica's genome with initial clues to its potential as an invasive pest.</title>
        <authorList>
            <person name="Cucini C."/>
            <person name="Boschi S."/>
            <person name="Funari R."/>
            <person name="Cardaioli E."/>
            <person name="Iannotti N."/>
            <person name="Marturano G."/>
            <person name="Paoli F."/>
            <person name="Bruttini M."/>
            <person name="Carapelli A."/>
            <person name="Frati F."/>
            <person name="Nardi F."/>
        </authorList>
    </citation>
    <scope>NUCLEOTIDE SEQUENCE [LARGE SCALE GENOMIC DNA]</scope>
    <source>
        <strain evidence="2">DMR45628</strain>
    </source>
</reference>
<feature type="domain" description="Mutator-like transposase" evidence="1">
    <location>
        <begin position="77"/>
        <end position="191"/>
    </location>
</feature>
<protein>
    <recommendedName>
        <fullName evidence="1">Mutator-like transposase domain-containing protein</fullName>
    </recommendedName>
</protein>
<proteinExistence type="predicted"/>
<keyword evidence="3" id="KW-1185">Reference proteome</keyword>
<organism evidence="2 3">
    <name type="scientific">Popillia japonica</name>
    <name type="common">Japanese beetle</name>
    <dbReference type="NCBI Taxonomy" id="7064"/>
    <lineage>
        <taxon>Eukaryota</taxon>
        <taxon>Metazoa</taxon>
        <taxon>Ecdysozoa</taxon>
        <taxon>Arthropoda</taxon>
        <taxon>Hexapoda</taxon>
        <taxon>Insecta</taxon>
        <taxon>Pterygota</taxon>
        <taxon>Neoptera</taxon>
        <taxon>Endopterygota</taxon>
        <taxon>Coleoptera</taxon>
        <taxon>Polyphaga</taxon>
        <taxon>Scarabaeiformia</taxon>
        <taxon>Scarabaeidae</taxon>
        <taxon>Rutelinae</taxon>
        <taxon>Popillia</taxon>
    </lineage>
</organism>
<accession>A0AAW1IX94</accession>
<sequence>MKSSEKSQIKNSTNIHLCSISASKRTAFKSLILEDTLCDENAFIAENYQRNVCARNLPELEQEVDSNYRDPLDGLEGRRIVDLAHVLNENENITSHSQKCTMGKMRVLKETRRGLTSKLHFYCDNCEKSQIISTNTTSINDDINKSAVWGSLSTGLGHRQCEELFGVLNITFMSEKTYMKTTSDVKKCDIDEIEQRSESSDTEQDFEDDVDDDIPVAATREIAEIIDMEQEFKDDAADYVPVAAIRDPVFIERC</sequence>
<dbReference type="Pfam" id="PF20700">
    <property type="entry name" value="Mutator"/>
    <property type="match status" value="1"/>
</dbReference>
<dbReference type="EMBL" id="JASPKY010000508">
    <property type="protein sequence ID" value="KAK9694562.1"/>
    <property type="molecule type" value="Genomic_DNA"/>
</dbReference>
<gene>
    <name evidence="2" type="ORF">QE152_g33441</name>
</gene>
<name>A0AAW1IX94_POPJA</name>
<evidence type="ECO:0000259" key="1">
    <source>
        <dbReference type="Pfam" id="PF20700"/>
    </source>
</evidence>
<comment type="caution">
    <text evidence="2">The sequence shown here is derived from an EMBL/GenBank/DDBJ whole genome shotgun (WGS) entry which is preliminary data.</text>
</comment>
<dbReference type="AlphaFoldDB" id="A0AAW1IX94"/>
<dbReference type="Proteomes" id="UP001458880">
    <property type="component" value="Unassembled WGS sequence"/>
</dbReference>
<evidence type="ECO:0000313" key="2">
    <source>
        <dbReference type="EMBL" id="KAK9694562.1"/>
    </source>
</evidence>
<evidence type="ECO:0000313" key="3">
    <source>
        <dbReference type="Proteomes" id="UP001458880"/>
    </source>
</evidence>